<dbReference type="AlphaFoldDB" id="A0A9R0JP44"/>
<feature type="transmembrane region" description="Helical" evidence="1">
    <location>
        <begin position="510"/>
        <end position="535"/>
    </location>
</feature>
<dbReference type="PANTHER" id="PTHR31860:SF4">
    <property type="entry name" value="OS02G0637800 PROTEIN"/>
    <property type="match status" value="1"/>
</dbReference>
<dbReference type="Pfam" id="PF04842">
    <property type="entry name" value="DUF639"/>
    <property type="match status" value="1"/>
</dbReference>
<sequence length="580" mass="65095">MQSEDDDGWSFFYSSSTAMAVQVDSEKTVGPEAFARIAPACAVIADVATVQNLFDALTNTSGDRLHFLIYDKYLQSLDRVIKSAKSVLSASSNLEIVDGEIIVDVDGTVPTQPVLQHIGISAWPGRLTLSSKALYFESLGVGQYDKPAQYDLSRDLKQVIKPELTGPLGARLFDKAVMYRSMSLTEPIFLEFPEFKGSSRRDYWLDVSLEILLAHRFVRRYNLKGVQESEAVARAILGIFRCRAVREGFYFFSSHYKSLLVFNLAENLPGGDAILETLSSCLALLRVSSSQADSSGIVRPVSTEKQHKVSPVSLLALRRFGLILQEDVEFDKDEIYGSGYICVGEVDPLEVAIKQSKVDTGKAEAARETVNQVKVDGIDANLAIMKELLFPLILLAKRVQFLASWEEPFKSTVFMLLTCYLFVSGWFTFVLPFILVSLAVLMLWRRLANKGKLVDAFKIVAPPNRNAVEQLITLQEAISQVEGLVQAVNVVLLKMRALLFAVLPEATYTVAIFLLLTAAFFVLVPFRFIILFVLMEPYTREMPLRRESSYRSLRRLREWWFGIPAAPVQLIKYENSKKKK</sequence>
<keyword evidence="1" id="KW-1133">Transmembrane helix</keyword>
<reference evidence="2" key="1">
    <citation type="journal article" date="2021" name="Nat. Commun.">
        <title>Genomic analyses provide insights into spinach domestication and the genetic basis of agronomic traits.</title>
        <authorList>
            <person name="Cai X."/>
            <person name="Sun X."/>
            <person name="Xu C."/>
            <person name="Sun H."/>
            <person name="Wang X."/>
            <person name="Ge C."/>
            <person name="Zhang Z."/>
            <person name="Wang Q."/>
            <person name="Fei Z."/>
            <person name="Jiao C."/>
            <person name="Wang Q."/>
        </authorList>
    </citation>
    <scope>NUCLEOTIDE SEQUENCE [LARGE SCALE GENOMIC DNA]</scope>
    <source>
        <strain evidence="2">cv. Varoflay</strain>
    </source>
</reference>
<gene>
    <name evidence="3" type="primary">LOC110782127</name>
</gene>
<accession>A0A9R0JP44</accession>
<proteinExistence type="predicted"/>
<dbReference type="RefSeq" id="XP_021841916.1">
    <property type="nucleotide sequence ID" value="XM_021986224.2"/>
</dbReference>
<evidence type="ECO:0000313" key="2">
    <source>
        <dbReference type="Proteomes" id="UP000813463"/>
    </source>
</evidence>
<keyword evidence="1" id="KW-0812">Transmembrane</keyword>
<dbReference type="PANTHER" id="PTHR31860">
    <property type="entry name" value="HEAT-INDUCIBLE TRANSCRIPTION REPRESSOR (DUF639)-RELATED"/>
    <property type="match status" value="1"/>
</dbReference>
<evidence type="ECO:0000313" key="3">
    <source>
        <dbReference type="RefSeq" id="XP_021841916.1"/>
    </source>
</evidence>
<dbReference type="GeneID" id="110782127"/>
<keyword evidence="1" id="KW-0472">Membrane</keyword>
<dbReference type="Proteomes" id="UP000813463">
    <property type="component" value="Chromosome 2"/>
</dbReference>
<evidence type="ECO:0000256" key="1">
    <source>
        <dbReference type="SAM" id="Phobius"/>
    </source>
</evidence>
<feature type="transmembrane region" description="Helical" evidence="1">
    <location>
        <begin position="420"/>
        <end position="444"/>
    </location>
</feature>
<reference evidence="3" key="2">
    <citation type="submission" date="2025-08" db="UniProtKB">
        <authorList>
            <consortium name="RefSeq"/>
        </authorList>
    </citation>
    <scope>IDENTIFICATION</scope>
    <source>
        <tissue evidence="3">Leaf</tissue>
    </source>
</reference>
<protein>
    <submittedName>
        <fullName evidence="3">Uncharacterized protein isoform X2</fullName>
    </submittedName>
</protein>
<dbReference type="InterPro" id="IPR006927">
    <property type="entry name" value="DUF639"/>
</dbReference>
<name>A0A9R0JP44_SPIOL</name>
<keyword evidence="2" id="KW-1185">Reference proteome</keyword>
<organism evidence="2 3">
    <name type="scientific">Spinacia oleracea</name>
    <name type="common">Spinach</name>
    <dbReference type="NCBI Taxonomy" id="3562"/>
    <lineage>
        <taxon>Eukaryota</taxon>
        <taxon>Viridiplantae</taxon>
        <taxon>Streptophyta</taxon>
        <taxon>Embryophyta</taxon>
        <taxon>Tracheophyta</taxon>
        <taxon>Spermatophyta</taxon>
        <taxon>Magnoliopsida</taxon>
        <taxon>eudicotyledons</taxon>
        <taxon>Gunneridae</taxon>
        <taxon>Pentapetalae</taxon>
        <taxon>Caryophyllales</taxon>
        <taxon>Chenopodiaceae</taxon>
        <taxon>Chenopodioideae</taxon>
        <taxon>Anserineae</taxon>
        <taxon>Spinacia</taxon>
    </lineage>
</organism>